<keyword evidence="1" id="KW-0805">Transcription regulation</keyword>
<keyword evidence="3" id="KW-0804">Transcription</keyword>
<comment type="caution">
    <text evidence="5">The sequence shown here is derived from an EMBL/GenBank/DDBJ whole genome shotgun (WGS) entry which is preliminary data.</text>
</comment>
<evidence type="ECO:0000256" key="1">
    <source>
        <dbReference type="ARBA" id="ARBA00023015"/>
    </source>
</evidence>
<dbReference type="AlphaFoldDB" id="A0A2M9Z8G7"/>
<dbReference type="SUPFAM" id="SSF46785">
    <property type="entry name" value="Winged helix' DNA-binding domain"/>
    <property type="match status" value="1"/>
</dbReference>
<proteinExistence type="predicted"/>
<dbReference type="PANTHER" id="PTHR33204:SF18">
    <property type="entry name" value="TRANSCRIPTIONAL REGULATORY PROTEIN"/>
    <property type="match status" value="1"/>
</dbReference>
<evidence type="ECO:0000256" key="3">
    <source>
        <dbReference type="ARBA" id="ARBA00023163"/>
    </source>
</evidence>
<protein>
    <submittedName>
        <fullName evidence="5">Transcriptional regulator</fullName>
    </submittedName>
</protein>
<evidence type="ECO:0000313" key="5">
    <source>
        <dbReference type="EMBL" id="PJZ64657.1"/>
    </source>
</evidence>
<evidence type="ECO:0000259" key="4">
    <source>
        <dbReference type="PROSITE" id="PS51118"/>
    </source>
</evidence>
<reference evidence="5 6" key="1">
    <citation type="submission" date="2017-07" db="EMBL/GenBank/DDBJ databases">
        <title>Leptospira spp. isolated from tropical soils.</title>
        <authorList>
            <person name="Thibeaux R."/>
            <person name="Iraola G."/>
            <person name="Ferres I."/>
            <person name="Bierque E."/>
            <person name="Girault D."/>
            <person name="Soupe-Gilbert M.-E."/>
            <person name="Picardeau M."/>
            <person name="Goarant C."/>
        </authorList>
    </citation>
    <scope>NUCLEOTIDE SEQUENCE [LARGE SCALE GENOMIC DNA]</scope>
    <source>
        <strain evidence="5 6">FH2-C-A2</strain>
    </source>
</reference>
<dbReference type="RefSeq" id="WP_100759812.1">
    <property type="nucleotide sequence ID" value="NZ_NPDT01000008.1"/>
</dbReference>
<accession>A0A2M9Z8G7</accession>
<dbReference type="PANTHER" id="PTHR33204">
    <property type="entry name" value="TRANSCRIPTIONAL REGULATOR, MARR FAMILY"/>
    <property type="match status" value="1"/>
</dbReference>
<gene>
    <name evidence="5" type="ORF">CH371_16135</name>
</gene>
<dbReference type="PROSITE" id="PS51118">
    <property type="entry name" value="HTH_HXLR"/>
    <property type="match status" value="1"/>
</dbReference>
<dbReference type="GO" id="GO:0003677">
    <property type="term" value="F:DNA binding"/>
    <property type="evidence" value="ECO:0007669"/>
    <property type="project" value="UniProtKB-KW"/>
</dbReference>
<keyword evidence="2" id="KW-0238">DNA-binding</keyword>
<dbReference type="InterPro" id="IPR036388">
    <property type="entry name" value="WH-like_DNA-bd_sf"/>
</dbReference>
<dbReference type="Pfam" id="PF01638">
    <property type="entry name" value="HxlR"/>
    <property type="match status" value="1"/>
</dbReference>
<feature type="domain" description="HTH hxlR-type" evidence="4">
    <location>
        <begin position="11"/>
        <end position="108"/>
    </location>
</feature>
<dbReference type="EMBL" id="NPDT01000008">
    <property type="protein sequence ID" value="PJZ64657.1"/>
    <property type="molecule type" value="Genomic_DNA"/>
</dbReference>
<dbReference type="Gene3D" id="1.10.10.10">
    <property type="entry name" value="Winged helix-like DNA-binding domain superfamily/Winged helix DNA-binding domain"/>
    <property type="match status" value="1"/>
</dbReference>
<dbReference type="InterPro" id="IPR036390">
    <property type="entry name" value="WH_DNA-bd_sf"/>
</dbReference>
<evidence type="ECO:0000256" key="2">
    <source>
        <dbReference type="ARBA" id="ARBA00023125"/>
    </source>
</evidence>
<name>A0A2M9Z8G7_9LEPT</name>
<evidence type="ECO:0000313" key="6">
    <source>
        <dbReference type="Proteomes" id="UP000231912"/>
    </source>
</evidence>
<organism evidence="5 6">
    <name type="scientific">Leptospira wolffii</name>
    <dbReference type="NCBI Taxonomy" id="409998"/>
    <lineage>
        <taxon>Bacteria</taxon>
        <taxon>Pseudomonadati</taxon>
        <taxon>Spirochaetota</taxon>
        <taxon>Spirochaetia</taxon>
        <taxon>Leptospirales</taxon>
        <taxon>Leptospiraceae</taxon>
        <taxon>Leptospira</taxon>
    </lineage>
</organism>
<dbReference type="InterPro" id="IPR002577">
    <property type="entry name" value="HTH_HxlR"/>
</dbReference>
<dbReference type="Proteomes" id="UP000231912">
    <property type="component" value="Unassembled WGS sequence"/>
</dbReference>
<sequence>MKRKNLEQDSCPIARSLSTIGEWWSLLILRDVFLGKRRFTELEKSLGLAKNVLSSRLQKLVSEGVLKIVPASDGSAYQEYSLTEKGKGIFPILVAIRQWGEKFLFQDDPIGQALVEKKSGKKVKTIQVQSQEGKNLRPEDVSLLFFEKVKKPGKRK</sequence>